<accession>V6QCK9</accession>
<reference evidence="4 5" key="1">
    <citation type="journal article" date="2013" name="Genome Announc.">
        <title>High-Quality Draft Genome Sequence of Vagococcus lutrae Strain LBD1, Isolated from the Largemouth Bass Micropterus salmoides.</title>
        <authorList>
            <person name="Lebreton F."/>
            <person name="Valentino M.D."/>
            <person name="Duncan L.B."/>
            <person name="Zeng Q."/>
            <person name="Manson McGuire A."/>
            <person name="Earl A.M."/>
            <person name="Gilmore M.S."/>
        </authorList>
    </citation>
    <scope>NUCLEOTIDE SEQUENCE [LARGE SCALE GENOMIC DNA]</scope>
    <source>
        <strain evidence="4 5">LBD1</strain>
    </source>
</reference>
<comment type="caution">
    <text evidence="4">The sequence shown here is derived from an EMBL/GenBank/DDBJ whole genome shotgun (WGS) entry which is preliminary data.</text>
</comment>
<sequence length="307" mass="35939">MKLISIIIPMFNAQNSIATTLESIISQKYKKAEIIIIDDGSIDKSKEIVQTYLDEDIKYIYQDNKGVSAARNLGIENSQGKYVMFVDADDTLKKDSLKIIDKILTNENPDLLVFNSGKRKKNKNDSKCDDIVLSFITDDDISGYVWNKLFKLDKIKCDNLLFDENIHFCEDLLFCVTYCTMNPDLSVKYIADKLYNYEPDETSITALLYSLKKHTGLIAIQKVIDNIQNTYDNKCIKCYYDYYYRFLISLAYNGYVNKSISRKELMTIIEKYDCYEYKGFRKTKYRYFLLKKYPKAYCHIHHFLRGG</sequence>
<dbReference type="SUPFAM" id="SSF53448">
    <property type="entry name" value="Nucleotide-diphospho-sugar transferases"/>
    <property type="match status" value="1"/>
</dbReference>
<evidence type="ECO:0000256" key="2">
    <source>
        <dbReference type="ARBA" id="ARBA00022679"/>
    </source>
</evidence>
<dbReference type="PANTHER" id="PTHR22916:SF51">
    <property type="entry name" value="GLYCOSYLTRANSFERASE EPSH-RELATED"/>
    <property type="match status" value="1"/>
</dbReference>
<dbReference type="Gene3D" id="3.90.550.10">
    <property type="entry name" value="Spore Coat Polysaccharide Biosynthesis Protein SpsA, Chain A"/>
    <property type="match status" value="1"/>
</dbReference>
<protein>
    <recommendedName>
        <fullName evidence="3">Glycosyltransferase 2-like domain-containing protein</fullName>
    </recommendedName>
</protein>
<dbReference type="AlphaFoldDB" id="V6QCK9"/>
<keyword evidence="1" id="KW-0328">Glycosyltransferase</keyword>
<feature type="domain" description="Glycosyltransferase 2-like" evidence="3">
    <location>
        <begin position="5"/>
        <end position="125"/>
    </location>
</feature>
<keyword evidence="5" id="KW-1185">Reference proteome</keyword>
<evidence type="ECO:0000313" key="4">
    <source>
        <dbReference type="EMBL" id="EST90318.1"/>
    </source>
</evidence>
<organism evidence="4 5">
    <name type="scientific">Vagococcus lutrae LBD1</name>
    <dbReference type="NCBI Taxonomy" id="1408226"/>
    <lineage>
        <taxon>Bacteria</taxon>
        <taxon>Bacillati</taxon>
        <taxon>Bacillota</taxon>
        <taxon>Bacilli</taxon>
        <taxon>Lactobacillales</taxon>
        <taxon>Enterococcaceae</taxon>
        <taxon>Vagococcus</taxon>
    </lineage>
</organism>
<dbReference type="Pfam" id="PF00535">
    <property type="entry name" value="Glycos_transf_2"/>
    <property type="match status" value="1"/>
</dbReference>
<keyword evidence="2" id="KW-0808">Transferase</keyword>
<proteinExistence type="predicted"/>
<dbReference type="eggNOG" id="COG0463">
    <property type="taxonomic scope" value="Bacteria"/>
</dbReference>
<evidence type="ECO:0000313" key="5">
    <source>
        <dbReference type="Proteomes" id="UP000018126"/>
    </source>
</evidence>
<dbReference type="RefSeq" id="WP_023605965.1">
    <property type="nucleotide sequence ID" value="NZ_AYSH01000008.1"/>
</dbReference>
<name>V6QCK9_9ENTE</name>
<dbReference type="InterPro" id="IPR029044">
    <property type="entry name" value="Nucleotide-diphossugar_trans"/>
</dbReference>
<dbReference type="PANTHER" id="PTHR22916">
    <property type="entry name" value="GLYCOSYLTRANSFERASE"/>
    <property type="match status" value="1"/>
</dbReference>
<dbReference type="Proteomes" id="UP000018126">
    <property type="component" value="Unassembled WGS sequence"/>
</dbReference>
<evidence type="ECO:0000259" key="3">
    <source>
        <dbReference type="Pfam" id="PF00535"/>
    </source>
</evidence>
<gene>
    <name evidence="4" type="ORF">T233_00621</name>
</gene>
<dbReference type="EMBL" id="AYSH01000008">
    <property type="protein sequence ID" value="EST90318.1"/>
    <property type="molecule type" value="Genomic_DNA"/>
</dbReference>
<dbReference type="InterPro" id="IPR001173">
    <property type="entry name" value="Glyco_trans_2-like"/>
</dbReference>
<evidence type="ECO:0000256" key="1">
    <source>
        <dbReference type="ARBA" id="ARBA00022676"/>
    </source>
</evidence>
<dbReference type="STRING" id="1408226.T233_00621"/>
<dbReference type="CDD" id="cd00761">
    <property type="entry name" value="Glyco_tranf_GTA_type"/>
    <property type="match status" value="1"/>
</dbReference>
<dbReference type="GO" id="GO:0016757">
    <property type="term" value="F:glycosyltransferase activity"/>
    <property type="evidence" value="ECO:0007669"/>
    <property type="project" value="UniProtKB-KW"/>
</dbReference>